<dbReference type="SUPFAM" id="SSF55729">
    <property type="entry name" value="Acyl-CoA N-acyltransferases (Nat)"/>
    <property type="match status" value="1"/>
</dbReference>
<reference evidence="2 3" key="1">
    <citation type="submission" date="2019-05" db="EMBL/GenBank/DDBJ databases">
        <title>Tamlana fucoidanivorans sp. nov., isolated from the surface of algae collected from Fujian province in China.</title>
        <authorList>
            <person name="Li J."/>
        </authorList>
    </citation>
    <scope>NUCLEOTIDE SEQUENCE [LARGE SCALE GENOMIC DNA]</scope>
    <source>
        <strain evidence="2 3">CW2-9</strain>
    </source>
</reference>
<dbReference type="CDD" id="cd04301">
    <property type="entry name" value="NAT_SF"/>
    <property type="match status" value="1"/>
</dbReference>
<dbReference type="EMBL" id="VDCS01000015">
    <property type="protein sequence ID" value="TNJ42148.1"/>
    <property type="molecule type" value="Genomic_DNA"/>
</dbReference>
<feature type="domain" description="N-acetyltransferase" evidence="1">
    <location>
        <begin position="7"/>
        <end position="167"/>
    </location>
</feature>
<dbReference type="InterPro" id="IPR000182">
    <property type="entry name" value="GNAT_dom"/>
</dbReference>
<dbReference type="Pfam" id="PF00583">
    <property type="entry name" value="Acetyltransf_1"/>
    <property type="match status" value="1"/>
</dbReference>
<dbReference type="Proteomes" id="UP000308713">
    <property type="component" value="Unassembled WGS sequence"/>
</dbReference>
<dbReference type="AlphaFoldDB" id="A0A5C4SF90"/>
<name>A0A5C4SF90_9FLAO</name>
<keyword evidence="3" id="KW-1185">Reference proteome</keyword>
<keyword evidence="2" id="KW-0808">Transferase</keyword>
<sequence>MCYLKVAIVQAKTQSDCNQIAQLASTIWKAHYIPIIGKLQVEYMLHKFQSSEAIMHQIENQMEYFMLKYENNLVGYMAIKPEKHTLFLSKIYVLKDFQGMNIGKAAIHFVEVKARAYKLNSIRLTVNIHNKNAIAAYEKLGFKNTASCVTDIGNGFIMDDYEMKKRL</sequence>
<gene>
    <name evidence="2" type="ORF">FGF67_14710</name>
</gene>
<dbReference type="GO" id="GO:0016747">
    <property type="term" value="F:acyltransferase activity, transferring groups other than amino-acyl groups"/>
    <property type="evidence" value="ECO:0007669"/>
    <property type="project" value="InterPro"/>
</dbReference>
<accession>A0A5C4SF90</accession>
<dbReference type="PANTHER" id="PTHR43617">
    <property type="entry name" value="L-AMINO ACID N-ACETYLTRANSFERASE"/>
    <property type="match status" value="1"/>
</dbReference>
<dbReference type="PANTHER" id="PTHR43617:SF34">
    <property type="entry name" value="PUTATIVE-RELATED"/>
    <property type="match status" value="1"/>
</dbReference>
<protein>
    <submittedName>
        <fullName evidence="2">GNAT family N-acetyltransferase</fullName>
    </submittedName>
</protein>
<dbReference type="OrthoDB" id="9800604at2"/>
<organism evidence="2 3">
    <name type="scientific">Allotamlana fucoidanivorans</name>
    <dbReference type="NCBI Taxonomy" id="2583814"/>
    <lineage>
        <taxon>Bacteria</taxon>
        <taxon>Pseudomonadati</taxon>
        <taxon>Bacteroidota</taxon>
        <taxon>Flavobacteriia</taxon>
        <taxon>Flavobacteriales</taxon>
        <taxon>Flavobacteriaceae</taxon>
        <taxon>Allotamlana</taxon>
    </lineage>
</organism>
<evidence type="ECO:0000313" key="2">
    <source>
        <dbReference type="EMBL" id="TNJ42148.1"/>
    </source>
</evidence>
<dbReference type="Gene3D" id="3.40.630.30">
    <property type="match status" value="1"/>
</dbReference>
<dbReference type="InterPro" id="IPR016181">
    <property type="entry name" value="Acyl_CoA_acyltransferase"/>
</dbReference>
<evidence type="ECO:0000313" key="3">
    <source>
        <dbReference type="Proteomes" id="UP000308713"/>
    </source>
</evidence>
<proteinExistence type="predicted"/>
<comment type="caution">
    <text evidence="2">The sequence shown here is derived from an EMBL/GenBank/DDBJ whole genome shotgun (WGS) entry which is preliminary data.</text>
</comment>
<dbReference type="InterPro" id="IPR050276">
    <property type="entry name" value="MshD_Acetyltransferase"/>
</dbReference>
<evidence type="ECO:0000259" key="1">
    <source>
        <dbReference type="PROSITE" id="PS51186"/>
    </source>
</evidence>
<dbReference type="RefSeq" id="WP_139698524.1">
    <property type="nucleotide sequence ID" value="NZ_CP074074.1"/>
</dbReference>
<dbReference type="PROSITE" id="PS51186">
    <property type="entry name" value="GNAT"/>
    <property type="match status" value="1"/>
</dbReference>